<dbReference type="Pfam" id="PF00892">
    <property type="entry name" value="EamA"/>
    <property type="match status" value="2"/>
</dbReference>
<comment type="caution">
    <text evidence="9">The sequence shown here is derived from an EMBL/GenBank/DDBJ whole genome shotgun (WGS) entry which is preliminary data.</text>
</comment>
<dbReference type="Proteomes" id="UP000400924">
    <property type="component" value="Unassembled WGS sequence"/>
</dbReference>
<keyword evidence="4 7" id="KW-1133">Transmembrane helix</keyword>
<keyword evidence="10" id="KW-1185">Reference proteome</keyword>
<gene>
    <name evidence="9" type="ORF">FNH08_11995</name>
</gene>
<comment type="similarity">
    <text evidence="2">Belongs to the EamA transporter family.</text>
</comment>
<dbReference type="EMBL" id="VJZC01000060">
    <property type="protein sequence ID" value="MPY57861.1"/>
    <property type="molecule type" value="Genomic_DNA"/>
</dbReference>
<evidence type="ECO:0000313" key="9">
    <source>
        <dbReference type="EMBL" id="MPY57861.1"/>
    </source>
</evidence>
<evidence type="ECO:0000256" key="7">
    <source>
        <dbReference type="SAM" id="Phobius"/>
    </source>
</evidence>
<dbReference type="PANTHER" id="PTHR32322:SF9">
    <property type="entry name" value="AMINO-ACID METABOLITE EFFLUX PUMP-RELATED"/>
    <property type="match status" value="1"/>
</dbReference>
<evidence type="ECO:0000313" key="10">
    <source>
        <dbReference type="Proteomes" id="UP000400924"/>
    </source>
</evidence>
<feature type="domain" description="EamA" evidence="8">
    <location>
        <begin position="12"/>
        <end position="142"/>
    </location>
</feature>
<feature type="transmembrane region" description="Helical" evidence="7">
    <location>
        <begin position="248"/>
        <end position="266"/>
    </location>
</feature>
<sequence length="320" mass="32675">MADGRSGSLIRMAGLALLWGSAFLWIKLALDSGLTPFQIAFVRSALGAAVLLVLARAARRRLPRDRGTWAHLGVAALFCNALPFLLFGIGERTVDSGLAGVLHATTPLWSALIGFAIGTERGTHPVRLVGLLLGFAGTLVILAPWETTGLLSGGSLALLGASASYAVGFAYMGSRLTGRGTDPLALSAAQLVAATALSAPAALAGSTTHLDVSLRAVLAVAVLGIFSTGFTFYLSYRLIADEGATSAATVGYLLPVVSVALGAIVLDEELGARVIAGAAVVLAGVAATRWRKRPPSPSPSSSSLREDTAVQMTAGRNGSA</sequence>
<feature type="transmembrane region" description="Helical" evidence="7">
    <location>
        <begin position="151"/>
        <end position="172"/>
    </location>
</feature>
<feature type="compositionally biased region" description="Polar residues" evidence="6">
    <location>
        <begin position="310"/>
        <end position="320"/>
    </location>
</feature>
<dbReference type="InterPro" id="IPR037185">
    <property type="entry name" value="EmrE-like"/>
</dbReference>
<feature type="transmembrane region" description="Helical" evidence="7">
    <location>
        <begin position="96"/>
        <end position="116"/>
    </location>
</feature>
<feature type="transmembrane region" description="Helical" evidence="7">
    <location>
        <begin position="128"/>
        <end position="145"/>
    </location>
</feature>
<keyword evidence="5 7" id="KW-0472">Membrane</keyword>
<dbReference type="PANTHER" id="PTHR32322">
    <property type="entry name" value="INNER MEMBRANE TRANSPORTER"/>
    <property type="match status" value="1"/>
</dbReference>
<evidence type="ECO:0000256" key="4">
    <source>
        <dbReference type="ARBA" id="ARBA00022989"/>
    </source>
</evidence>
<feature type="region of interest" description="Disordered" evidence="6">
    <location>
        <begin position="291"/>
        <end position="320"/>
    </location>
</feature>
<feature type="transmembrane region" description="Helical" evidence="7">
    <location>
        <begin position="184"/>
        <end position="204"/>
    </location>
</feature>
<proteinExistence type="inferred from homology"/>
<protein>
    <submittedName>
        <fullName evidence="9">DMT family transporter</fullName>
    </submittedName>
</protein>
<organism evidence="9 10">
    <name type="scientific">Streptomyces spongiae</name>
    <dbReference type="NCBI Taxonomy" id="565072"/>
    <lineage>
        <taxon>Bacteria</taxon>
        <taxon>Bacillati</taxon>
        <taxon>Actinomycetota</taxon>
        <taxon>Actinomycetes</taxon>
        <taxon>Kitasatosporales</taxon>
        <taxon>Streptomycetaceae</taxon>
        <taxon>Streptomyces</taxon>
    </lineage>
</organism>
<feature type="transmembrane region" description="Helical" evidence="7">
    <location>
        <begin position="36"/>
        <end position="57"/>
    </location>
</feature>
<evidence type="ECO:0000256" key="2">
    <source>
        <dbReference type="ARBA" id="ARBA00007362"/>
    </source>
</evidence>
<dbReference type="InterPro" id="IPR000620">
    <property type="entry name" value="EamA_dom"/>
</dbReference>
<evidence type="ECO:0000256" key="3">
    <source>
        <dbReference type="ARBA" id="ARBA00022692"/>
    </source>
</evidence>
<dbReference type="InterPro" id="IPR050638">
    <property type="entry name" value="AA-Vitamin_Transporters"/>
</dbReference>
<dbReference type="GO" id="GO:0016020">
    <property type="term" value="C:membrane"/>
    <property type="evidence" value="ECO:0007669"/>
    <property type="project" value="UniProtKB-SubCell"/>
</dbReference>
<reference evidence="9 10" key="1">
    <citation type="submission" date="2019-07" db="EMBL/GenBank/DDBJ databases">
        <title>New species of Amycolatopsis and Streptomyces.</title>
        <authorList>
            <person name="Duangmal K."/>
            <person name="Teo W.F.A."/>
            <person name="Lipun K."/>
        </authorList>
    </citation>
    <scope>NUCLEOTIDE SEQUENCE [LARGE SCALE GENOMIC DNA]</scope>
    <source>
        <strain evidence="9 10">NBRC 106415</strain>
    </source>
</reference>
<evidence type="ECO:0000256" key="1">
    <source>
        <dbReference type="ARBA" id="ARBA00004141"/>
    </source>
</evidence>
<dbReference type="AlphaFoldDB" id="A0A5N8XEF8"/>
<feature type="domain" description="EamA" evidence="8">
    <location>
        <begin position="157"/>
        <end position="287"/>
    </location>
</feature>
<evidence type="ECO:0000259" key="8">
    <source>
        <dbReference type="Pfam" id="PF00892"/>
    </source>
</evidence>
<comment type="subcellular location">
    <subcellularLocation>
        <location evidence="1">Membrane</location>
        <topology evidence="1">Multi-pass membrane protein</topology>
    </subcellularLocation>
</comment>
<feature type="transmembrane region" description="Helical" evidence="7">
    <location>
        <begin position="272"/>
        <end position="290"/>
    </location>
</feature>
<name>A0A5N8XEF8_9ACTN</name>
<feature type="transmembrane region" description="Helical" evidence="7">
    <location>
        <begin position="216"/>
        <end position="236"/>
    </location>
</feature>
<keyword evidence="3 7" id="KW-0812">Transmembrane</keyword>
<feature type="transmembrane region" description="Helical" evidence="7">
    <location>
        <begin position="12"/>
        <end position="30"/>
    </location>
</feature>
<feature type="transmembrane region" description="Helical" evidence="7">
    <location>
        <begin position="69"/>
        <end position="90"/>
    </location>
</feature>
<evidence type="ECO:0000256" key="5">
    <source>
        <dbReference type="ARBA" id="ARBA00023136"/>
    </source>
</evidence>
<accession>A0A5N8XEF8</accession>
<dbReference type="SUPFAM" id="SSF103481">
    <property type="entry name" value="Multidrug resistance efflux transporter EmrE"/>
    <property type="match status" value="2"/>
</dbReference>
<evidence type="ECO:0000256" key="6">
    <source>
        <dbReference type="SAM" id="MobiDB-lite"/>
    </source>
</evidence>